<comment type="caution">
    <text evidence="1">The sequence shown here is derived from an EMBL/GenBank/DDBJ whole genome shotgun (WGS) entry which is preliminary data.</text>
</comment>
<organism evidence="1 2">
    <name type="scientific">Neophaeococcomyces mojaviensis</name>
    <dbReference type="NCBI Taxonomy" id="3383035"/>
    <lineage>
        <taxon>Eukaryota</taxon>
        <taxon>Fungi</taxon>
        <taxon>Dikarya</taxon>
        <taxon>Ascomycota</taxon>
        <taxon>Pezizomycotina</taxon>
        <taxon>Eurotiomycetes</taxon>
        <taxon>Chaetothyriomycetidae</taxon>
        <taxon>Chaetothyriales</taxon>
        <taxon>Chaetothyriales incertae sedis</taxon>
        <taxon>Neophaeococcomyces</taxon>
    </lineage>
</organism>
<protein>
    <submittedName>
        <fullName evidence="1">Uncharacterized protein</fullName>
    </submittedName>
</protein>
<reference evidence="1" key="1">
    <citation type="submission" date="2022-10" db="EMBL/GenBank/DDBJ databases">
        <title>Culturing micro-colonial fungi from biological soil crusts in the Mojave desert and describing Neophaeococcomyces mojavensis, and introducing the new genera and species Taxawa tesnikishii.</title>
        <authorList>
            <person name="Kurbessoian T."/>
            <person name="Stajich J.E."/>
        </authorList>
    </citation>
    <scope>NUCLEOTIDE SEQUENCE</scope>
    <source>
        <strain evidence="1">JES_112</strain>
    </source>
</reference>
<dbReference type="EMBL" id="JAPDRQ010000009">
    <property type="protein sequence ID" value="KAJ9663342.1"/>
    <property type="molecule type" value="Genomic_DNA"/>
</dbReference>
<proteinExistence type="predicted"/>
<evidence type="ECO:0000313" key="2">
    <source>
        <dbReference type="Proteomes" id="UP001172386"/>
    </source>
</evidence>
<dbReference type="Proteomes" id="UP001172386">
    <property type="component" value="Unassembled WGS sequence"/>
</dbReference>
<name>A0ACC3AIX1_9EURO</name>
<accession>A0ACC3AIX1</accession>
<keyword evidence="2" id="KW-1185">Reference proteome</keyword>
<evidence type="ECO:0000313" key="1">
    <source>
        <dbReference type="EMBL" id="KAJ9663342.1"/>
    </source>
</evidence>
<gene>
    <name evidence="1" type="ORF">H2198_000859</name>
</gene>
<sequence length="590" mass="66309">MDDRGSHLNALFQNEWISTDTRHNIQLQHDRQRRTTKQLLDKARSALQTLIPSEEDTATLSNYVSVWLSILQELAPTTSLASSHEEMFASYSQMQEPNVDPFRLACWLLALAITSQLFQVDAYTPRSLAQTLQQRYNFAQAVQRTVENHIMSHDSIVGTVPGLETAMMFLRLNLTRGVLQKSWLGLRRIIAIAELIGLPRVSRLVQFRTTRDTPTVDQTMMAKAQLWESICTVERLAGTLMNFPIATRLYSISTKQPLVSNGKVHAATYWLMLSNIAIQIQDLDDLQASPGAESELYAKILRLDSELRILASATPKSWWLTKTSAKIDAGGLIQFQHYCITMRVHLPFAVRSDPSDQYAYSRLAGIEACEAVARFWCELRRLMPFGIFFSRPLDAQVFTAAVVLLLSSHSARSKAISAPDRTGRSDVNTTELLSQVMQLMEEKSKDAVGSDVAQQALTTLRSLSDLLEGDNGYLKYPDGLTVKVPLLGTIQIRRKSGNRANDRGFHTTTANAFPPSEVHSLHVAPLTQIPTGWESTTENPPTVQTTSTNDVANEIENDMFSWIINNDNEALFQENLMFEDYDLLNQWQPS</sequence>